<name>A0A0C4DKG8_MAGP6</name>
<organism evidence="2 3">
    <name type="scientific">Magnaporthiopsis poae (strain ATCC 64411 / 73-15)</name>
    <name type="common">Kentucky bluegrass fungus</name>
    <name type="synonym">Magnaporthe poae</name>
    <dbReference type="NCBI Taxonomy" id="644358"/>
    <lineage>
        <taxon>Eukaryota</taxon>
        <taxon>Fungi</taxon>
        <taxon>Dikarya</taxon>
        <taxon>Ascomycota</taxon>
        <taxon>Pezizomycotina</taxon>
        <taxon>Sordariomycetes</taxon>
        <taxon>Sordariomycetidae</taxon>
        <taxon>Magnaporthales</taxon>
        <taxon>Magnaporthaceae</taxon>
        <taxon>Magnaporthiopsis</taxon>
    </lineage>
</organism>
<sequence>MVCSLQPNLCVFSSAVSAKMVLEREEASWQLAWLIKQLLACSKLSFSCLHFQPPRPCQQPSQPPFRLIMQAIGCYQQRLVYGCLWEGRISTSARIPDGPGQSSCSARPRAIMKLSAATSLRLFSALALLWPSASPSVRGRIGSWCRQTDADAACPPSPPPKAIRIVPFTKPRRFFLAELDSPRPILRDFLNLHAATRATARGPVFPRRHTRRTSVSAISRAGGCSIRFAFPDGHADRAARSRTAEAVQRVEEEFVASGRAAVPQAMVGRKRVSRLPGQGSYDEDIMKGLMGNKDPSFSAKIGDPCGIIGASVGFNLRMVRSDAGLVRGCPSRLARSVALDLLPIYKRISGGLASCEAGGPYVAGGVLIGDYSFGL</sequence>
<dbReference type="EnsemblFungi" id="MAPG_00240T0">
    <property type="protein sequence ID" value="MAPG_00240T0"/>
    <property type="gene ID" value="MAPG_00240"/>
</dbReference>
<dbReference type="EMBL" id="GL876966">
    <property type="protein sequence ID" value="KLU81145.1"/>
    <property type="molecule type" value="Genomic_DNA"/>
</dbReference>
<dbReference type="EMBL" id="ADBL01000054">
    <property type="status" value="NOT_ANNOTATED_CDS"/>
    <property type="molecule type" value="Genomic_DNA"/>
</dbReference>
<accession>A0A0C4DKG8</accession>
<keyword evidence="3" id="KW-1185">Reference proteome</keyword>
<dbReference type="Proteomes" id="UP000011715">
    <property type="component" value="Unassembled WGS sequence"/>
</dbReference>
<dbReference type="VEuPathDB" id="FungiDB:MAPG_00240"/>
<reference evidence="1" key="1">
    <citation type="submission" date="2010-05" db="EMBL/GenBank/DDBJ databases">
        <title>The Genome Sequence of Magnaporthe poae strain ATCC 64411.</title>
        <authorList>
            <consortium name="The Broad Institute Genome Sequencing Platform"/>
            <consortium name="Broad Institute Genome Sequencing Center for Infectious Disease"/>
            <person name="Ma L.-J."/>
            <person name="Dead R."/>
            <person name="Young S."/>
            <person name="Zeng Q."/>
            <person name="Koehrsen M."/>
            <person name="Alvarado L."/>
            <person name="Berlin A."/>
            <person name="Chapman S.B."/>
            <person name="Chen Z."/>
            <person name="Freedman E."/>
            <person name="Gellesch M."/>
            <person name="Goldberg J."/>
            <person name="Griggs A."/>
            <person name="Gujja S."/>
            <person name="Heilman E.R."/>
            <person name="Heiman D."/>
            <person name="Hepburn T."/>
            <person name="Howarth C."/>
            <person name="Jen D."/>
            <person name="Larson L."/>
            <person name="Mehta T."/>
            <person name="Neiman D."/>
            <person name="Pearson M."/>
            <person name="Roberts A."/>
            <person name="Saif S."/>
            <person name="Shea T."/>
            <person name="Shenoy N."/>
            <person name="Sisk P."/>
            <person name="Stolte C."/>
            <person name="Sykes S."/>
            <person name="Walk T."/>
            <person name="White J."/>
            <person name="Yandava C."/>
            <person name="Haas B."/>
            <person name="Nusbaum C."/>
            <person name="Birren B."/>
        </authorList>
    </citation>
    <scope>NUCLEOTIDE SEQUENCE</scope>
    <source>
        <strain evidence="1">ATCC 64411</strain>
    </source>
</reference>
<dbReference type="AlphaFoldDB" id="A0A0C4DKG8"/>
<evidence type="ECO:0000313" key="3">
    <source>
        <dbReference type="Proteomes" id="UP000011715"/>
    </source>
</evidence>
<reference evidence="2" key="5">
    <citation type="submission" date="2015-06" db="UniProtKB">
        <authorList>
            <consortium name="EnsemblFungi"/>
        </authorList>
    </citation>
    <scope>IDENTIFICATION</scope>
    <source>
        <strain evidence="2">ATCC 64411</strain>
    </source>
</reference>
<evidence type="ECO:0000313" key="1">
    <source>
        <dbReference type="EMBL" id="KLU81145.1"/>
    </source>
</evidence>
<proteinExistence type="predicted"/>
<reference evidence="1" key="3">
    <citation type="submission" date="2011-03" db="EMBL/GenBank/DDBJ databases">
        <title>Annotation of Magnaporthe poae ATCC 64411.</title>
        <authorList>
            <person name="Ma L.-J."/>
            <person name="Dead R."/>
            <person name="Young S.K."/>
            <person name="Zeng Q."/>
            <person name="Gargeya S."/>
            <person name="Fitzgerald M."/>
            <person name="Haas B."/>
            <person name="Abouelleil A."/>
            <person name="Alvarado L."/>
            <person name="Arachchi H.M."/>
            <person name="Berlin A."/>
            <person name="Brown A."/>
            <person name="Chapman S.B."/>
            <person name="Chen Z."/>
            <person name="Dunbar C."/>
            <person name="Freedman E."/>
            <person name="Gearin G."/>
            <person name="Gellesch M."/>
            <person name="Goldberg J."/>
            <person name="Griggs A."/>
            <person name="Gujja S."/>
            <person name="Heiman D."/>
            <person name="Howarth C."/>
            <person name="Larson L."/>
            <person name="Lui A."/>
            <person name="MacDonald P.J.P."/>
            <person name="Mehta T."/>
            <person name="Montmayeur A."/>
            <person name="Murphy C."/>
            <person name="Neiman D."/>
            <person name="Pearson M."/>
            <person name="Priest M."/>
            <person name="Roberts A."/>
            <person name="Saif S."/>
            <person name="Shea T."/>
            <person name="Shenoy N."/>
            <person name="Sisk P."/>
            <person name="Stolte C."/>
            <person name="Sykes S."/>
            <person name="Yandava C."/>
            <person name="Wortman J."/>
            <person name="Nusbaum C."/>
            <person name="Birren B."/>
        </authorList>
    </citation>
    <scope>NUCLEOTIDE SEQUENCE</scope>
    <source>
        <strain evidence="1">ATCC 64411</strain>
    </source>
</reference>
<protein>
    <submittedName>
        <fullName evidence="1 2">Uncharacterized protein</fullName>
    </submittedName>
</protein>
<reference evidence="2" key="4">
    <citation type="journal article" date="2015" name="G3 (Bethesda)">
        <title>Genome sequences of three phytopathogenic species of the Magnaporthaceae family of fungi.</title>
        <authorList>
            <person name="Okagaki L.H."/>
            <person name="Nunes C.C."/>
            <person name="Sailsbery J."/>
            <person name="Clay B."/>
            <person name="Brown D."/>
            <person name="John T."/>
            <person name="Oh Y."/>
            <person name="Young N."/>
            <person name="Fitzgerald M."/>
            <person name="Haas B.J."/>
            <person name="Zeng Q."/>
            <person name="Young S."/>
            <person name="Adiconis X."/>
            <person name="Fan L."/>
            <person name="Levin J.Z."/>
            <person name="Mitchell T.K."/>
            <person name="Okubara P.A."/>
            <person name="Farman M.L."/>
            <person name="Kohn L.M."/>
            <person name="Birren B."/>
            <person name="Ma L.-J."/>
            <person name="Dean R.A."/>
        </authorList>
    </citation>
    <scope>NUCLEOTIDE SEQUENCE</scope>
    <source>
        <strain evidence="2">ATCC 64411 / 73-15</strain>
    </source>
</reference>
<evidence type="ECO:0000313" key="2">
    <source>
        <dbReference type="EnsemblFungi" id="MAPG_00240T0"/>
    </source>
</evidence>
<reference evidence="3" key="2">
    <citation type="submission" date="2010-05" db="EMBL/GenBank/DDBJ databases">
        <title>The genome sequence of Magnaporthe poae strain ATCC 64411.</title>
        <authorList>
            <person name="Ma L.-J."/>
            <person name="Dead R."/>
            <person name="Young S."/>
            <person name="Zeng Q."/>
            <person name="Koehrsen M."/>
            <person name="Alvarado L."/>
            <person name="Berlin A."/>
            <person name="Chapman S.B."/>
            <person name="Chen Z."/>
            <person name="Freedman E."/>
            <person name="Gellesch M."/>
            <person name="Goldberg J."/>
            <person name="Griggs A."/>
            <person name="Gujja S."/>
            <person name="Heilman E.R."/>
            <person name="Heiman D."/>
            <person name="Hepburn T."/>
            <person name="Howarth C."/>
            <person name="Jen D."/>
            <person name="Larson L."/>
            <person name="Mehta T."/>
            <person name="Neiman D."/>
            <person name="Pearson M."/>
            <person name="Roberts A."/>
            <person name="Saif S."/>
            <person name="Shea T."/>
            <person name="Shenoy N."/>
            <person name="Sisk P."/>
            <person name="Stolte C."/>
            <person name="Sykes S."/>
            <person name="Walk T."/>
            <person name="White J."/>
            <person name="Yandava C."/>
            <person name="Haas B."/>
            <person name="Nusbaum C."/>
            <person name="Birren B."/>
        </authorList>
    </citation>
    <scope>NUCLEOTIDE SEQUENCE [LARGE SCALE GENOMIC DNA]</scope>
    <source>
        <strain evidence="3">ATCC 64411 / 73-15</strain>
    </source>
</reference>
<gene>
    <name evidence="1" type="ORF">MAPG_00240</name>
</gene>